<organism evidence="7 8">
    <name type="scientific">Sinocyclocheilus rhinocerous</name>
    <dbReference type="NCBI Taxonomy" id="307959"/>
    <lineage>
        <taxon>Eukaryota</taxon>
        <taxon>Metazoa</taxon>
        <taxon>Chordata</taxon>
        <taxon>Craniata</taxon>
        <taxon>Vertebrata</taxon>
        <taxon>Euteleostomi</taxon>
        <taxon>Actinopterygii</taxon>
        <taxon>Neopterygii</taxon>
        <taxon>Teleostei</taxon>
        <taxon>Ostariophysi</taxon>
        <taxon>Cypriniformes</taxon>
        <taxon>Cyprinidae</taxon>
        <taxon>Cyprininae</taxon>
        <taxon>Sinocyclocheilus</taxon>
    </lineage>
</organism>
<evidence type="ECO:0000256" key="3">
    <source>
        <dbReference type="ARBA" id="ARBA00022833"/>
    </source>
</evidence>
<evidence type="ECO:0000259" key="6">
    <source>
        <dbReference type="PROSITE" id="PS50950"/>
    </source>
</evidence>
<dbReference type="SMART" id="SM00980">
    <property type="entry name" value="THAP"/>
    <property type="match status" value="1"/>
</dbReference>
<keyword evidence="8" id="KW-1185">Reference proteome</keyword>
<evidence type="ECO:0000256" key="1">
    <source>
        <dbReference type="ARBA" id="ARBA00022723"/>
    </source>
</evidence>
<dbReference type="GO" id="GO:0003677">
    <property type="term" value="F:DNA binding"/>
    <property type="evidence" value="ECO:0007669"/>
    <property type="project" value="UniProtKB-UniRule"/>
</dbReference>
<dbReference type="InterPro" id="IPR006612">
    <property type="entry name" value="THAP_Znf"/>
</dbReference>
<dbReference type="SMART" id="SM00692">
    <property type="entry name" value="DM3"/>
    <property type="match status" value="1"/>
</dbReference>
<evidence type="ECO:0000256" key="4">
    <source>
        <dbReference type="ARBA" id="ARBA00023125"/>
    </source>
</evidence>
<feature type="domain" description="THAP-type" evidence="6">
    <location>
        <begin position="1"/>
        <end position="82"/>
    </location>
</feature>
<dbReference type="Pfam" id="PF05485">
    <property type="entry name" value="THAP"/>
    <property type="match status" value="1"/>
</dbReference>
<protein>
    <recommendedName>
        <fullName evidence="6">THAP-type domain-containing protein</fullName>
    </recommendedName>
</protein>
<dbReference type="Gene3D" id="6.20.210.20">
    <property type="entry name" value="THAP domain"/>
    <property type="match status" value="1"/>
</dbReference>
<dbReference type="PROSITE" id="PS50950">
    <property type="entry name" value="ZF_THAP"/>
    <property type="match status" value="1"/>
</dbReference>
<keyword evidence="1" id="KW-0479">Metal-binding</keyword>
<reference evidence="7" key="2">
    <citation type="submission" date="2025-09" db="UniProtKB">
        <authorList>
            <consortium name="Ensembl"/>
        </authorList>
    </citation>
    <scope>IDENTIFICATION</scope>
</reference>
<keyword evidence="4 5" id="KW-0238">DNA-binding</keyword>
<proteinExistence type="predicted"/>
<evidence type="ECO:0000313" key="7">
    <source>
        <dbReference type="Ensembl" id="ENSSRHP00000062471.1"/>
    </source>
</evidence>
<evidence type="ECO:0000256" key="5">
    <source>
        <dbReference type="PROSITE-ProRule" id="PRU00309"/>
    </source>
</evidence>
<keyword evidence="3" id="KW-0862">Zinc</keyword>
<dbReference type="InterPro" id="IPR038441">
    <property type="entry name" value="THAP_Znf_sf"/>
</dbReference>
<keyword evidence="2 5" id="KW-0863">Zinc-finger</keyword>
<evidence type="ECO:0000256" key="2">
    <source>
        <dbReference type="ARBA" id="ARBA00022771"/>
    </source>
</evidence>
<sequence length="99" mass="11199">SEVNCAVPSCGKKQSLHCLPSDPNIRKEWMNLIFNEDPDLVGKNLVLCSRHFTTDSFANKAQFNAGFSERLKLKEVAVPNILYPTLYAHTIYRCTVNIL</sequence>
<dbReference type="AlphaFoldDB" id="A0A673KGT1"/>
<dbReference type="GO" id="GO:0008270">
    <property type="term" value="F:zinc ion binding"/>
    <property type="evidence" value="ECO:0007669"/>
    <property type="project" value="UniProtKB-KW"/>
</dbReference>
<dbReference type="SUPFAM" id="SSF57716">
    <property type="entry name" value="Glucocorticoid receptor-like (DNA-binding domain)"/>
    <property type="match status" value="1"/>
</dbReference>
<name>A0A673KGT1_9TELE</name>
<dbReference type="Ensembl" id="ENSSRHT00000064199.1">
    <property type="protein sequence ID" value="ENSSRHP00000062471.1"/>
    <property type="gene ID" value="ENSSRHG00000031139.1"/>
</dbReference>
<accession>A0A673KGT1</accession>
<dbReference type="Proteomes" id="UP000472270">
    <property type="component" value="Unassembled WGS sequence"/>
</dbReference>
<reference evidence="7" key="1">
    <citation type="submission" date="2025-08" db="UniProtKB">
        <authorList>
            <consortium name="Ensembl"/>
        </authorList>
    </citation>
    <scope>IDENTIFICATION</scope>
</reference>
<evidence type="ECO:0000313" key="8">
    <source>
        <dbReference type="Proteomes" id="UP000472270"/>
    </source>
</evidence>